<dbReference type="Proteomes" id="UP000235826">
    <property type="component" value="Chromosome"/>
</dbReference>
<dbReference type="PANTHER" id="PTHR45566">
    <property type="entry name" value="HTH-TYPE TRANSCRIPTIONAL REGULATOR YHJB-RELATED"/>
    <property type="match status" value="1"/>
</dbReference>
<dbReference type="InterPro" id="IPR011006">
    <property type="entry name" value="CheY-like_superfamily"/>
</dbReference>
<sequence>MFQKVLIAEDQNSIHKGLENILKDLNIKEIATAQYCDDALLKIKAALNTESPIELLITDLSFKEDHRDRTLTSGQELIEAVMNVQPELKIIVFSVEHRIGKIKNLIEFSKVDAYVEKGREESKEMVKAVQAVLRDEIYYSQNLAQLIRSADDISQTDMYDELILQLLAKGLKRIQIASYFKEKDLPARSLRSIEKRINKLKVLFDANTSEQLVAIAIDRGLI</sequence>
<feature type="modified residue" description="4-aspartylphosphate" evidence="1">
    <location>
        <position position="59"/>
    </location>
</feature>
<dbReference type="OrthoDB" id="659223at2"/>
<evidence type="ECO:0000313" key="3">
    <source>
        <dbReference type="EMBL" id="AUP78819.1"/>
    </source>
</evidence>
<evidence type="ECO:0000256" key="1">
    <source>
        <dbReference type="PROSITE-ProRule" id="PRU00169"/>
    </source>
</evidence>
<dbReference type="PANTHER" id="PTHR45566:SF1">
    <property type="entry name" value="HTH-TYPE TRANSCRIPTIONAL REGULATOR YHJB-RELATED"/>
    <property type="match status" value="1"/>
</dbReference>
<dbReference type="KEGG" id="fek:C1H87_08945"/>
<reference evidence="3 4" key="1">
    <citation type="submission" date="2018-01" db="EMBL/GenBank/DDBJ databases">
        <title>Complete genome sequence of Flavivirga eckloniae ECD14 isolated from seaweed Ecklonia cava.</title>
        <authorList>
            <person name="Lee J.H."/>
            <person name="Baik K.S."/>
            <person name="Seong C.N."/>
        </authorList>
    </citation>
    <scope>NUCLEOTIDE SEQUENCE [LARGE SCALE GENOMIC DNA]</scope>
    <source>
        <strain evidence="3 4">ECD14</strain>
    </source>
</reference>
<dbReference type="InterPro" id="IPR051015">
    <property type="entry name" value="EvgA-like"/>
</dbReference>
<organism evidence="3 4">
    <name type="scientific">Flavivirga eckloniae</name>
    <dbReference type="NCBI Taxonomy" id="1803846"/>
    <lineage>
        <taxon>Bacteria</taxon>
        <taxon>Pseudomonadati</taxon>
        <taxon>Bacteroidota</taxon>
        <taxon>Flavobacteriia</taxon>
        <taxon>Flavobacteriales</taxon>
        <taxon>Flavobacteriaceae</taxon>
        <taxon>Flavivirga</taxon>
    </lineage>
</organism>
<dbReference type="InterPro" id="IPR001789">
    <property type="entry name" value="Sig_transdc_resp-reg_receiver"/>
</dbReference>
<dbReference type="AlphaFoldDB" id="A0A2K9PP36"/>
<protein>
    <submittedName>
        <fullName evidence="3">Response regulator</fullName>
    </submittedName>
</protein>
<feature type="domain" description="Response regulatory" evidence="2">
    <location>
        <begin position="4"/>
        <end position="132"/>
    </location>
</feature>
<proteinExistence type="predicted"/>
<dbReference type="GO" id="GO:0000160">
    <property type="term" value="P:phosphorelay signal transduction system"/>
    <property type="evidence" value="ECO:0007669"/>
    <property type="project" value="InterPro"/>
</dbReference>
<dbReference type="EMBL" id="CP025791">
    <property type="protein sequence ID" value="AUP78819.1"/>
    <property type="molecule type" value="Genomic_DNA"/>
</dbReference>
<dbReference type="RefSeq" id="WP_102755474.1">
    <property type="nucleotide sequence ID" value="NZ_CP025791.1"/>
</dbReference>
<accession>A0A2K9PP36</accession>
<evidence type="ECO:0000313" key="4">
    <source>
        <dbReference type="Proteomes" id="UP000235826"/>
    </source>
</evidence>
<dbReference type="PROSITE" id="PS50110">
    <property type="entry name" value="RESPONSE_REGULATORY"/>
    <property type="match status" value="1"/>
</dbReference>
<dbReference type="Gene3D" id="3.40.50.2300">
    <property type="match status" value="1"/>
</dbReference>
<keyword evidence="1" id="KW-0597">Phosphoprotein</keyword>
<dbReference type="SUPFAM" id="SSF52172">
    <property type="entry name" value="CheY-like"/>
    <property type="match status" value="1"/>
</dbReference>
<gene>
    <name evidence="3" type="ORF">C1H87_08945</name>
</gene>
<keyword evidence="4" id="KW-1185">Reference proteome</keyword>
<name>A0A2K9PP36_9FLAO</name>
<evidence type="ECO:0000259" key="2">
    <source>
        <dbReference type="PROSITE" id="PS50110"/>
    </source>
</evidence>